<feature type="region of interest" description="Disordered" evidence="1">
    <location>
        <begin position="188"/>
        <end position="209"/>
    </location>
</feature>
<keyword evidence="4" id="KW-1185">Reference proteome</keyword>
<sequence>MTSDRETVRIIPAKRAAIFHTLFFLVFILMFGQFLFSDVGPVRINGQEVTGDGRGFALLFMSVFFFIPLAYLVWHGRRLLPGSPFDFLEVSPQGLTVGGLLGRRHRRWAEISGFSVGGIPLTNPPTLWIKVESERPLRFFMGGYVRFKLFSRTKTRMRAIAGWLDLVRRTYAFGDGALPPPPEELWGSIIPAPGGETPRKNPPSMIERR</sequence>
<reference evidence="4" key="1">
    <citation type="submission" date="2023-08" db="EMBL/GenBank/DDBJ databases">
        <title>Rhodospirillaceae gen. nov., a novel taxon isolated from the Yangtze River Yuezi River estuary sludge.</title>
        <authorList>
            <person name="Ruan L."/>
        </authorList>
    </citation>
    <scope>NUCLEOTIDE SEQUENCE [LARGE SCALE GENOMIC DNA]</scope>
    <source>
        <strain evidence="4">R-7</strain>
    </source>
</reference>
<evidence type="ECO:0000313" key="3">
    <source>
        <dbReference type="EMBL" id="MDQ7247126.1"/>
    </source>
</evidence>
<evidence type="ECO:0000313" key="4">
    <source>
        <dbReference type="Proteomes" id="UP001230156"/>
    </source>
</evidence>
<dbReference type="RefSeq" id="WP_379954530.1">
    <property type="nucleotide sequence ID" value="NZ_JAUYVI010000002.1"/>
</dbReference>
<dbReference type="Proteomes" id="UP001230156">
    <property type="component" value="Unassembled WGS sequence"/>
</dbReference>
<keyword evidence="2" id="KW-0812">Transmembrane</keyword>
<comment type="caution">
    <text evidence="3">The sequence shown here is derived from an EMBL/GenBank/DDBJ whole genome shotgun (WGS) entry which is preliminary data.</text>
</comment>
<evidence type="ECO:0008006" key="5">
    <source>
        <dbReference type="Google" id="ProtNLM"/>
    </source>
</evidence>
<keyword evidence="2" id="KW-1133">Transmembrane helix</keyword>
<accession>A0ABU0YHC8</accession>
<name>A0ABU0YHC8_9PROT</name>
<gene>
    <name evidence="3" type="ORF">Q8A70_05595</name>
</gene>
<organism evidence="3 4">
    <name type="scientific">Dongia sedimenti</name>
    <dbReference type="NCBI Taxonomy" id="3064282"/>
    <lineage>
        <taxon>Bacteria</taxon>
        <taxon>Pseudomonadati</taxon>
        <taxon>Pseudomonadota</taxon>
        <taxon>Alphaproteobacteria</taxon>
        <taxon>Rhodospirillales</taxon>
        <taxon>Dongiaceae</taxon>
        <taxon>Dongia</taxon>
    </lineage>
</organism>
<feature type="transmembrane region" description="Helical" evidence="2">
    <location>
        <begin position="56"/>
        <end position="74"/>
    </location>
</feature>
<evidence type="ECO:0000256" key="1">
    <source>
        <dbReference type="SAM" id="MobiDB-lite"/>
    </source>
</evidence>
<dbReference type="EMBL" id="JAUYVI010000002">
    <property type="protein sequence ID" value="MDQ7247126.1"/>
    <property type="molecule type" value="Genomic_DNA"/>
</dbReference>
<proteinExistence type="predicted"/>
<keyword evidence="2" id="KW-0472">Membrane</keyword>
<evidence type="ECO:0000256" key="2">
    <source>
        <dbReference type="SAM" id="Phobius"/>
    </source>
</evidence>
<protein>
    <recommendedName>
        <fullName evidence="5">PH domain-containing protein</fullName>
    </recommendedName>
</protein>
<feature type="transmembrane region" description="Helical" evidence="2">
    <location>
        <begin position="16"/>
        <end position="36"/>
    </location>
</feature>